<sequence>MTSAAEEIKDGGRRLFKVVDDRVKGIVFDFCNGEGSLNFAKYFKLIFCYIFLRIGTSTSCRTDISKFFCRVY</sequence>
<dbReference type="EMBL" id="BMAW01021678">
    <property type="protein sequence ID" value="GFT74117.1"/>
    <property type="molecule type" value="Genomic_DNA"/>
</dbReference>
<comment type="caution">
    <text evidence="1">The sequence shown here is derived from an EMBL/GenBank/DDBJ whole genome shotgun (WGS) entry which is preliminary data.</text>
</comment>
<accession>A0A8X6PL79</accession>
<dbReference type="Proteomes" id="UP000887013">
    <property type="component" value="Unassembled WGS sequence"/>
</dbReference>
<evidence type="ECO:0000313" key="2">
    <source>
        <dbReference type="Proteomes" id="UP000887013"/>
    </source>
</evidence>
<reference evidence="1" key="1">
    <citation type="submission" date="2020-08" db="EMBL/GenBank/DDBJ databases">
        <title>Multicomponent nature underlies the extraordinary mechanical properties of spider dragline silk.</title>
        <authorList>
            <person name="Kono N."/>
            <person name="Nakamura H."/>
            <person name="Mori M."/>
            <person name="Yoshida Y."/>
            <person name="Ohtoshi R."/>
            <person name="Malay A.D."/>
            <person name="Moran D.A.P."/>
            <person name="Tomita M."/>
            <person name="Numata K."/>
            <person name="Arakawa K."/>
        </authorList>
    </citation>
    <scope>NUCLEOTIDE SEQUENCE</scope>
</reference>
<dbReference type="AlphaFoldDB" id="A0A8X6PL79"/>
<evidence type="ECO:0000313" key="1">
    <source>
        <dbReference type="EMBL" id="GFT74117.1"/>
    </source>
</evidence>
<protein>
    <submittedName>
        <fullName evidence="1">Uncharacterized protein</fullName>
    </submittedName>
</protein>
<organism evidence="1 2">
    <name type="scientific">Nephila pilipes</name>
    <name type="common">Giant wood spider</name>
    <name type="synonym">Nephila maculata</name>
    <dbReference type="NCBI Taxonomy" id="299642"/>
    <lineage>
        <taxon>Eukaryota</taxon>
        <taxon>Metazoa</taxon>
        <taxon>Ecdysozoa</taxon>
        <taxon>Arthropoda</taxon>
        <taxon>Chelicerata</taxon>
        <taxon>Arachnida</taxon>
        <taxon>Araneae</taxon>
        <taxon>Araneomorphae</taxon>
        <taxon>Entelegynae</taxon>
        <taxon>Araneoidea</taxon>
        <taxon>Nephilidae</taxon>
        <taxon>Nephila</taxon>
    </lineage>
</organism>
<proteinExistence type="predicted"/>
<keyword evidence="2" id="KW-1185">Reference proteome</keyword>
<name>A0A8X6PL79_NEPPI</name>
<gene>
    <name evidence="1" type="ORF">NPIL_309991</name>
</gene>